<accession>A0A811MWJ6</accession>
<dbReference type="GO" id="GO:0005829">
    <property type="term" value="C:cytosol"/>
    <property type="evidence" value="ECO:0007669"/>
    <property type="project" value="GOC"/>
</dbReference>
<feature type="coiled-coil region" evidence="1">
    <location>
        <begin position="171"/>
        <end position="198"/>
    </location>
</feature>
<dbReference type="GO" id="GO:0019905">
    <property type="term" value="F:syntaxin binding"/>
    <property type="evidence" value="ECO:0007669"/>
    <property type="project" value="TreeGrafter"/>
</dbReference>
<comment type="caution">
    <text evidence="3">The sequence shown here is derived from an EMBL/GenBank/DDBJ whole genome shotgun (WGS) entry which is preliminary data.</text>
</comment>
<evidence type="ECO:0000256" key="1">
    <source>
        <dbReference type="SAM" id="Coils"/>
    </source>
</evidence>
<dbReference type="Pfam" id="PF20655">
    <property type="entry name" value="Vps52_C"/>
    <property type="match status" value="1"/>
</dbReference>
<dbReference type="GO" id="GO:0006896">
    <property type="term" value="P:Golgi to vacuole transport"/>
    <property type="evidence" value="ECO:0007669"/>
    <property type="project" value="TreeGrafter"/>
</dbReference>
<gene>
    <name evidence="3" type="ORF">NCGR_LOCUS7507</name>
</gene>
<dbReference type="GO" id="GO:0000938">
    <property type="term" value="C:GARP complex"/>
    <property type="evidence" value="ECO:0007669"/>
    <property type="project" value="TreeGrafter"/>
</dbReference>
<dbReference type="InterPro" id="IPR007258">
    <property type="entry name" value="Vps52"/>
</dbReference>
<dbReference type="OrthoDB" id="19482at2759"/>
<keyword evidence="1" id="KW-0175">Coiled coil</keyword>
<dbReference type="EMBL" id="CAJGYO010000002">
    <property type="protein sequence ID" value="CAD6211545.1"/>
    <property type="molecule type" value="Genomic_DNA"/>
</dbReference>
<organism evidence="3 4">
    <name type="scientific">Miscanthus lutarioriparius</name>
    <dbReference type="NCBI Taxonomy" id="422564"/>
    <lineage>
        <taxon>Eukaryota</taxon>
        <taxon>Viridiplantae</taxon>
        <taxon>Streptophyta</taxon>
        <taxon>Embryophyta</taxon>
        <taxon>Tracheophyta</taxon>
        <taxon>Spermatophyta</taxon>
        <taxon>Magnoliopsida</taxon>
        <taxon>Liliopsida</taxon>
        <taxon>Poales</taxon>
        <taxon>Poaceae</taxon>
        <taxon>PACMAD clade</taxon>
        <taxon>Panicoideae</taxon>
        <taxon>Andropogonodae</taxon>
        <taxon>Andropogoneae</taxon>
        <taxon>Saccharinae</taxon>
        <taxon>Miscanthus</taxon>
    </lineage>
</organism>
<dbReference type="GO" id="GO:0032456">
    <property type="term" value="P:endocytic recycling"/>
    <property type="evidence" value="ECO:0007669"/>
    <property type="project" value="TreeGrafter"/>
</dbReference>
<dbReference type="AlphaFoldDB" id="A0A811MWJ6"/>
<feature type="domain" description="Vps52 C-terminal" evidence="2">
    <location>
        <begin position="3"/>
        <end position="177"/>
    </location>
</feature>
<evidence type="ECO:0000313" key="3">
    <source>
        <dbReference type="EMBL" id="CAD6211545.1"/>
    </source>
</evidence>
<dbReference type="PANTHER" id="PTHR14190:SF7">
    <property type="entry name" value="VACUOLAR PROTEIN SORTING-ASSOCIATED PROTEIN 52 HOMOLOG"/>
    <property type="match status" value="1"/>
</dbReference>
<proteinExistence type="predicted"/>
<dbReference type="GO" id="GO:0042147">
    <property type="term" value="P:retrograde transport, endosome to Golgi"/>
    <property type="evidence" value="ECO:0007669"/>
    <property type="project" value="TreeGrafter"/>
</dbReference>
<dbReference type="PANTHER" id="PTHR14190">
    <property type="entry name" value="SUPPRESSOR OF ACTIN MUTATIONS 2/VACUOLAR PROTEIN SORTING 52"/>
    <property type="match status" value="1"/>
</dbReference>
<dbReference type="InterPro" id="IPR048361">
    <property type="entry name" value="Vps52_C"/>
</dbReference>
<dbReference type="Proteomes" id="UP000604825">
    <property type="component" value="Unassembled WGS sequence"/>
</dbReference>
<reference evidence="3" key="1">
    <citation type="submission" date="2020-10" db="EMBL/GenBank/DDBJ databases">
        <authorList>
            <person name="Han B."/>
            <person name="Lu T."/>
            <person name="Zhao Q."/>
            <person name="Huang X."/>
            <person name="Zhao Y."/>
        </authorList>
    </citation>
    <scope>NUCLEOTIDE SEQUENCE</scope>
</reference>
<sequence>MVVLSAHFRAYIQALEKLQMDIATSTDLLGVETRSTGFIFSIGKEPLKTRPSVFALGEQINILKEIDQPALIPHIAEAKSHKYSYEVLFRSLQKLLIDTATSEYLFTDDFFGEESIFHDIFAGPIQVVDEHFNAVLLNCYDAIGIMLMIRIIYQHQLIMFKRRIPCLDFYLDKLDLNLERLRMAIEDLLVKLAKMFAKPKLQTIFLINNYDLTISILKVEILGLILNGNLFCYSNFPEAGTEGGKAQQHFEEVLKSNIAIYVEELLLEQFSGLIKFVKSRPDLEGDARRLTECVKRINGGSALNKDLVSISSILFEIKKYSRTF</sequence>
<evidence type="ECO:0000259" key="2">
    <source>
        <dbReference type="Pfam" id="PF20655"/>
    </source>
</evidence>
<keyword evidence="4" id="KW-1185">Reference proteome</keyword>
<name>A0A811MWJ6_9POAL</name>
<evidence type="ECO:0000313" key="4">
    <source>
        <dbReference type="Proteomes" id="UP000604825"/>
    </source>
</evidence>
<protein>
    <recommendedName>
        <fullName evidence="2">Vps52 C-terminal domain-containing protein</fullName>
    </recommendedName>
</protein>